<dbReference type="CDD" id="cd06231">
    <property type="entry name" value="M14_REP34-like"/>
    <property type="match status" value="1"/>
</dbReference>
<feature type="compositionally biased region" description="Basic and acidic residues" evidence="3">
    <location>
        <begin position="234"/>
        <end position="247"/>
    </location>
</feature>
<dbReference type="PROSITE" id="PS52035">
    <property type="entry name" value="PEPTIDASE_M14"/>
    <property type="match status" value="1"/>
</dbReference>
<dbReference type="GO" id="GO:0008270">
    <property type="term" value="F:zinc ion binding"/>
    <property type="evidence" value="ECO:0007669"/>
    <property type="project" value="InterPro"/>
</dbReference>
<proteinExistence type="inferred from homology"/>
<organism evidence="6">
    <name type="scientific">Odontella aurita</name>
    <dbReference type="NCBI Taxonomy" id="265563"/>
    <lineage>
        <taxon>Eukaryota</taxon>
        <taxon>Sar</taxon>
        <taxon>Stramenopiles</taxon>
        <taxon>Ochrophyta</taxon>
        <taxon>Bacillariophyta</taxon>
        <taxon>Mediophyceae</taxon>
        <taxon>Biddulphiophycidae</taxon>
        <taxon>Eupodiscales</taxon>
        <taxon>Odontellaceae</taxon>
        <taxon>Odontella</taxon>
    </lineage>
</organism>
<comment type="similarity">
    <text evidence="1 2">Belongs to the peptidase M14 family.</text>
</comment>
<accession>A0A7S4J2W9</accession>
<protein>
    <recommendedName>
        <fullName evidence="5">Peptidase M14 domain-containing protein</fullName>
    </recommendedName>
</protein>
<feature type="signal peptide" evidence="4">
    <location>
        <begin position="1"/>
        <end position="31"/>
    </location>
</feature>
<sequence length="366" mass="40555">MVTMTISPARFVAGTALIMTTISSLSTATEAYHPSKIGTTGKPWGIDEYNIWRDTRQKQRCYLTDVVPKIQALSELECSHTKEPLFEVVRYGDLVHHGDEDPDKFPLYAVRSINWSEDKPNVFITGGVHGYETSGVEGALLFLSGGKAEHYSRHFNVLVVPCVSPWGYERIQRWTAKGTDPNRSFNPDGEIVEGRSFNPEAATDESAALITFLREEMGHVKDWTCHLDLHETTDTDETEFRPAKNSRDGLGSDDGKGEIPDGFYLVQDETSMKEEWFKAMIDSVREVTHIAPADTEGKIIGEKVTQEGVIVIPCKKSLGLCAGVTNAPYRTTTEVYPDSPNATPEICNRAQVACIEGALDHIISVI</sequence>
<name>A0A7S4J2W9_9STRA</name>
<reference evidence="6" key="1">
    <citation type="submission" date="2021-01" db="EMBL/GenBank/DDBJ databases">
        <authorList>
            <person name="Corre E."/>
            <person name="Pelletier E."/>
            <person name="Niang G."/>
            <person name="Scheremetjew M."/>
            <person name="Finn R."/>
            <person name="Kale V."/>
            <person name="Holt S."/>
            <person name="Cochrane G."/>
            <person name="Meng A."/>
            <person name="Brown T."/>
            <person name="Cohen L."/>
        </authorList>
    </citation>
    <scope>NUCLEOTIDE SEQUENCE</scope>
    <source>
        <strain evidence="6">Isolate 1302-5</strain>
    </source>
</reference>
<evidence type="ECO:0000256" key="1">
    <source>
        <dbReference type="ARBA" id="ARBA00005988"/>
    </source>
</evidence>
<dbReference type="Pfam" id="PF00246">
    <property type="entry name" value="Peptidase_M14"/>
    <property type="match status" value="1"/>
</dbReference>
<feature type="domain" description="Peptidase M14" evidence="5">
    <location>
        <begin position="69"/>
        <end position="361"/>
    </location>
</feature>
<feature type="active site" description="Proton donor/acceptor" evidence="2">
    <location>
        <position position="334"/>
    </location>
</feature>
<evidence type="ECO:0000313" key="6">
    <source>
        <dbReference type="EMBL" id="CAE2249078.1"/>
    </source>
</evidence>
<dbReference type="EMBL" id="HBKQ01029897">
    <property type="protein sequence ID" value="CAE2249078.1"/>
    <property type="molecule type" value="Transcribed_RNA"/>
</dbReference>
<gene>
    <name evidence="6" type="ORF">OAUR00152_LOCUS20325</name>
</gene>
<evidence type="ECO:0000256" key="3">
    <source>
        <dbReference type="SAM" id="MobiDB-lite"/>
    </source>
</evidence>
<evidence type="ECO:0000256" key="2">
    <source>
        <dbReference type="PROSITE-ProRule" id="PRU01379"/>
    </source>
</evidence>
<feature type="chain" id="PRO_5031562858" description="Peptidase M14 domain-containing protein" evidence="4">
    <location>
        <begin position="32"/>
        <end position="366"/>
    </location>
</feature>
<dbReference type="AlphaFoldDB" id="A0A7S4J2W9"/>
<evidence type="ECO:0000259" key="5">
    <source>
        <dbReference type="PROSITE" id="PS52035"/>
    </source>
</evidence>
<evidence type="ECO:0000256" key="4">
    <source>
        <dbReference type="SAM" id="SignalP"/>
    </source>
</evidence>
<feature type="region of interest" description="Disordered" evidence="3">
    <location>
        <begin position="234"/>
        <end position="259"/>
    </location>
</feature>
<dbReference type="Gene3D" id="3.40.630.10">
    <property type="entry name" value="Zn peptidases"/>
    <property type="match status" value="1"/>
</dbReference>
<dbReference type="InterPro" id="IPR000834">
    <property type="entry name" value="Peptidase_M14"/>
</dbReference>
<dbReference type="GO" id="GO:0004181">
    <property type="term" value="F:metallocarboxypeptidase activity"/>
    <property type="evidence" value="ECO:0007669"/>
    <property type="project" value="InterPro"/>
</dbReference>
<dbReference type="SUPFAM" id="SSF53187">
    <property type="entry name" value="Zn-dependent exopeptidases"/>
    <property type="match status" value="1"/>
</dbReference>
<keyword evidence="4" id="KW-0732">Signal</keyword>
<dbReference type="GO" id="GO:0006508">
    <property type="term" value="P:proteolysis"/>
    <property type="evidence" value="ECO:0007669"/>
    <property type="project" value="InterPro"/>
</dbReference>
<dbReference type="GO" id="GO:0016788">
    <property type="term" value="F:hydrolase activity, acting on ester bonds"/>
    <property type="evidence" value="ECO:0007669"/>
    <property type="project" value="InterPro"/>
</dbReference>